<dbReference type="Pfam" id="PF12796">
    <property type="entry name" value="Ank_2"/>
    <property type="match status" value="1"/>
</dbReference>
<dbReference type="SUPFAM" id="SSF48403">
    <property type="entry name" value="Ankyrin repeat"/>
    <property type="match status" value="1"/>
</dbReference>
<name>A0A6G0IJT7_LARCR</name>
<dbReference type="SMART" id="SM00248">
    <property type="entry name" value="ANK"/>
    <property type="match status" value="3"/>
</dbReference>
<feature type="repeat" description="ANK" evidence="1">
    <location>
        <begin position="162"/>
        <end position="194"/>
    </location>
</feature>
<dbReference type="Gene3D" id="1.25.40.20">
    <property type="entry name" value="Ankyrin repeat-containing domain"/>
    <property type="match status" value="1"/>
</dbReference>
<dbReference type="Pfam" id="PF00023">
    <property type="entry name" value="Ank"/>
    <property type="match status" value="1"/>
</dbReference>
<evidence type="ECO:0000313" key="3">
    <source>
        <dbReference type="EMBL" id="KAE8291522.1"/>
    </source>
</evidence>
<gene>
    <name evidence="3" type="ORF">D5F01_LYC08872</name>
</gene>
<dbReference type="InterPro" id="IPR036770">
    <property type="entry name" value="Ankyrin_rpt-contain_sf"/>
</dbReference>
<feature type="compositionally biased region" description="Polar residues" evidence="2">
    <location>
        <begin position="281"/>
        <end position="295"/>
    </location>
</feature>
<dbReference type="InterPro" id="IPR042334">
    <property type="entry name" value="ANKRD31"/>
</dbReference>
<keyword evidence="1" id="KW-0040">ANK repeat</keyword>
<proteinExistence type="predicted"/>
<feature type="repeat" description="ANK" evidence="1">
    <location>
        <begin position="195"/>
        <end position="227"/>
    </location>
</feature>
<dbReference type="InterPro" id="IPR002110">
    <property type="entry name" value="Ankyrin_rpt"/>
</dbReference>
<dbReference type="AlphaFoldDB" id="A0A6G0IJT7"/>
<dbReference type="PANTHER" id="PTHR24176:SF14">
    <property type="entry name" value="ANKYRIN REPEAT DOMAIN-CONTAINING PROTEIN 31"/>
    <property type="match status" value="1"/>
</dbReference>
<keyword evidence="4" id="KW-1185">Reference proteome</keyword>
<feature type="region of interest" description="Disordered" evidence="2">
    <location>
        <begin position="281"/>
        <end position="322"/>
    </location>
</feature>
<feature type="compositionally biased region" description="Basic and acidic residues" evidence="2">
    <location>
        <begin position="297"/>
        <end position="318"/>
    </location>
</feature>
<evidence type="ECO:0000256" key="2">
    <source>
        <dbReference type="SAM" id="MobiDB-lite"/>
    </source>
</evidence>
<organism evidence="3 4">
    <name type="scientific">Larimichthys crocea</name>
    <name type="common">Large yellow croaker</name>
    <name type="synonym">Pseudosciaena crocea</name>
    <dbReference type="NCBI Taxonomy" id="215358"/>
    <lineage>
        <taxon>Eukaryota</taxon>
        <taxon>Metazoa</taxon>
        <taxon>Chordata</taxon>
        <taxon>Craniata</taxon>
        <taxon>Vertebrata</taxon>
        <taxon>Euteleostomi</taxon>
        <taxon>Actinopterygii</taxon>
        <taxon>Neopterygii</taxon>
        <taxon>Teleostei</taxon>
        <taxon>Neoteleostei</taxon>
        <taxon>Acanthomorphata</taxon>
        <taxon>Eupercaria</taxon>
        <taxon>Sciaenidae</taxon>
        <taxon>Larimichthys</taxon>
    </lineage>
</organism>
<dbReference type="PROSITE" id="PS50088">
    <property type="entry name" value="ANK_REPEAT"/>
    <property type="match status" value="3"/>
</dbReference>
<dbReference type="Proteomes" id="UP000424527">
    <property type="component" value="Unassembled WGS sequence"/>
</dbReference>
<feature type="repeat" description="ANK" evidence="1">
    <location>
        <begin position="129"/>
        <end position="161"/>
    </location>
</feature>
<dbReference type="PANTHER" id="PTHR24176">
    <property type="entry name" value="ANKYRIN REPEAT DOMAIN-CONTAINING PROTEIN 31-RELATED"/>
    <property type="match status" value="1"/>
</dbReference>
<protein>
    <submittedName>
        <fullName evidence="3">Uncharacterized protein</fullName>
    </submittedName>
</protein>
<dbReference type="PROSITE" id="PS50297">
    <property type="entry name" value="ANK_REP_REGION"/>
    <property type="match status" value="3"/>
</dbReference>
<reference evidence="3 4" key="1">
    <citation type="submission" date="2019-07" db="EMBL/GenBank/DDBJ databases">
        <title>Chromosome genome assembly for large yellow croaker.</title>
        <authorList>
            <person name="Xiao S."/>
        </authorList>
    </citation>
    <scope>NUCLEOTIDE SEQUENCE [LARGE SCALE GENOMIC DNA]</scope>
    <source>
        <strain evidence="3">JMULYC20181020</strain>
        <tissue evidence="3">Muscle</tissue>
    </source>
</reference>
<sequence>MSVDLHVRPSSSNASRLISVGVPQETEMTDGCNHKHMRNTSSYDNSASLLCPLNICQSKGLAEDMETSHFNLQARNKEQKKQMETSQSAGISSCMQSAAGCANPAAQSANVLRYVKVPKKTQLNRRNAKGETLLHKACMRGDLAQVKVLIQAGINVNVEDYAGWTALHEASAVGSEAVVEKLLKAGATVDSRSCDGVTALHDAVSSGHYQVVKLLLQYGSNIYNKNLSGLSALDMAKKENIKELLSTFQASSVRCECEAPAQQKDDTSLEAHCHMQLSCQSSFSPSHNDTANVQPRESGDRDGAREPSDIQLRKKDTTSDNLSHSVAVTEALEEVRKKHKEISAWPLEVLEDAGRYDVALRHIQTMLTEVLTKQQLAKDNLTQKYWGAPDCLRRRLLKRQLDSLASLQRSLVEILQKHINLGKKTPTHIDELNRKASRSQSCAPKPGNTLQHINFEMKRNDALIQTRAKDDRRHLFKLIQSGVMPSGSILQLFLKGQWHFAHILDNGSIQDSKGKLHLSPECWLESILRNNIPVSSAYTWDKVTFRDKPLSYYLLNMEAEGNPLQACPKEDVQHCRPGSCQEVLSTEADSLSLLREIKKVHLVGDDVLLTNAVMDYYWEKFTRNDYDSEDWES</sequence>
<dbReference type="EMBL" id="REGW02000009">
    <property type="protein sequence ID" value="KAE8291522.1"/>
    <property type="molecule type" value="Genomic_DNA"/>
</dbReference>
<evidence type="ECO:0000256" key="1">
    <source>
        <dbReference type="PROSITE-ProRule" id="PRU00023"/>
    </source>
</evidence>
<evidence type="ECO:0000313" key="4">
    <source>
        <dbReference type="Proteomes" id="UP000424527"/>
    </source>
</evidence>
<comment type="caution">
    <text evidence="3">The sequence shown here is derived from an EMBL/GenBank/DDBJ whole genome shotgun (WGS) entry which is preliminary data.</text>
</comment>
<accession>A0A6G0IJT7</accession>